<dbReference type="EMBL" id="CP155573">
    <property type="protein sequence ID" value="XFO67437.1"/>
    <property type="molecule type" value="Genomic_DNA"/>
</dbReference>
<dbReference type="InterPro" id="IPR011051">
    <property type="entry name" value="RmlC_Cupin_sf"/>
</dbReference>
<dbReference type="Pfam" id="PF07883">
    <property type="entry name" value="Cupin_2"/>
    <property type="match status" value="1"/>
</dbReference>
<dbReference type="Proteomes" id="UP000216752">
    <property type="component" value="Chromosome"/>
</dbReference>
<accession>A0ABZ3IPQ2</accession>
<reference evidence="2" key="1">
    <citation type="submission" date="2024-05" db="EMBL/GenBank/DDBJ databases">
        <title>Isolation and characterization of Sporomusa carbonis sp. nov., a carboxydotrophic hydrogenogen in the genus of Sporomusa isolated from a charcoal burning pile.</title>
        <authorList>
            <person name="Boeer T."/>
            <person name="Rosenbaum F."/>
            <person name="Eysell L."/>
            <person name="Mueller V."/>
            <person name="Daniel R."/>
            <person name="Poehlein A."/>
        </authorList>
    </citation>
    <scope>NUCLEOTIDE SEQUENCE [LARGE SCALE GENOMIC DNA]</scope>
    <source>
        <strain evidence="2">DSM 10669</strain>
    </source>
</reference>
<dbReference type="SUPFAM" id="SSF51182">
    <property type="entry name" value="RmlC-like cupins"/>
    <property type="match status" value="1"/>
</dbReference>
<sequence length="111" mass="12737">MLKIFPEPVINLPEADIPLKGISAYLSQGENHQIIFMEFAEDIDLPEHLHESQWGIVLEGKIELTIDGVKNTYVKGDRYFIPKGAKHSGKIFAGYADMTLFNQKDRYKEKR</sequence>
<organism evidence="2 3">
    <name type="scientific">Sporomusa silvacetica DSM 10669</name>
    <dbReference type="NCBI Taxonomy" id="1123289"/>
    <lineage>
        <taxon>Bacteria</taxon>
        <taxon>Bacillati</taxon>
        <taxon>Bacillota</taxon>
        <taxon>Negativicutes</taxon>
        <taxon>Selenomonadales</taxon>
        <taxon>Sporomusaceae</taxon>
        <taxon>Sporomusa</taxon>
    </lineage>
</organism>
<feature type="domain" description="Cupin type-2" evidence="1">
    <location>
        <begin position="44"/>
        <end position="88"/>
    </location>
</feature>
<evidence type="ECO:0000259" key="1">
    <source>
        <dbReference type="Pfam" id="PF07883"/>
    </source>
</evidence>
<dbReference type="InterPro" id="IPR013096">
    <property type="entry name" value="Cupin_2"/>
</dbReference>
<gene>
    <name evidence="2" type="ORF">SPSIL_036360</name>
</gene>
<keyword evidence="3" id="KW-1185">Reference proteome</keyword>
<dbReference type="InterPro" id="IPR014710">
    <property type="entry name" value="RmlC-like_jellyroll"/>
</dbReference>
<dbReference type="RefSeq" id="WP_094604198.1">
    <property type="nucleotide sequence ID" value="NZ_CP155573.1"/>
</dbReference>
<evidence type="ECO:0000313" key="2">
    <source>
        <dbReference type="EMBL" id="XFO67437.1"/>
    </source>
</evidence>
<proteinExistence type="predicted"/>
<name>A0ABZ3IPQ2_9FIRM</name>
<dbReference type="Gene3D" id="2.60.120.10">
    <property type="entry name" value="Jelly Rolls"/>
    <property type="match status" value="1"/>
</dbReference>
<protein>
    <recommendedName>
        <fullName evidence="1">Cupin type-2 domain-containing protein</fullName>
    </recommendedName>
</protein>
<evidence type="ECO:0000313" key="3">
    <source>
        <dbReference type="Proteomes" id="UP000216752"/>
    </source>
</evidence>